<evidence type="ECO:0000313" key="1">
    <source>
        <dbReference type="EMBL" id="KAK1435015.1"/>
    </source>
</evidence>
<evidence type="ECO:0000313" key="2">
    <source>
        <dbReference type="Proteomes" id="UP001229421"/>
    </source>
</evidence>
<comment type="caution">
    <text evidence="1">The sequence shown here is derived from an EMBL/GenBank/DDBJ whole genome shotgun (WGS) entry which is preliminary data.</text>
</comment>
<reference evidence="1" key="1">
    <citation type="journal article" date="2023" name="bioRxiv">
        <title>Improved chromosome-level genome assembly for marigold (Tagetes erecta).</title>
        <authorList>
            <person name="Jiang F."/>
            <person name="Yuan L."/>
            <person name="Wang S."/>
            <person name="Wang H."/>
            <person name="Xu D."/>
            <person name="Wang A."/>
            <person name="Fan W."/>
        </authorList>
    </citation>
    <scope>NUCLEOTIDE SEQUENCE</scope>
    <source>
        <strain evidence="1">WSJ</strain>
        <tissue evidence="1">Leaf</tissue>
    </source>
</reference>
<name>A0AAD8P0V2_TARER</name>
<keyword evidence="2" id="KW-1185">Reference proteome</keyword>
<dbReference type="AlphaFoldDB" id="A0AAD8P0V2"/>
<proteinExistence type="predicted"/>
<sequence length="79" mass="8983">MGSTLVRISRRAPSTNKKQVWFNRMIVFISFHRKASEQHISVDNDLKFSPRVNAGDQLRLPNIISGDTLLLRSRYSGGP</sequence>
<gene>
    <name evidence="1" type="ORF">QVD17_00770</name>
</gene>
<dbReference type="Proteomes" id="UP001229421">
    <property type="component" value="Unassembled WGS sequence"/>
</dbReference>
<accession>A0AAD8P0V2</accession>
<protein>
    <submittedName>
        <fullName evidence="1">Uncharacterized protein</fullName>
    </submittedName>
</protein>
<dbReference type="EMBL" id="JAUHHV010000001">
    <property type="protein sequence ID" value="KAK1435015.1"/>
    <property type="molecule type" value="Genomic_DNA"/>
</dbReference>
<organism evidence="1 2">
    <name type="scientific">Tagetes erecta</name>
    <name type="common">African marigold</name>
    <dbReference type="NCBI Taxonomy" id="13708"/>
    <lineage>
        <taxon>Eukaryota</taxon>
        <taxon>Viridiplantae</taxon>
        <taxon>Streptophyta</taxon>
        <taxon>Embryophyta</taxon>
        <taxon>Tracheophyta</taxon>
        <taxon>Spermatophyta</taxon>
        <taxon>Magnoliopsida</taxon>
        <taxon>eudicotyledons</taxon>
        <taxon>Gunneridae</taxon>
        <taxon>Pentapetalae</taxon>
        <taxon>asterids</taxon>
        <taxon>campanulids</taxon>
        <taxon>Asterales</taxon>
        <taxon>Asteraceae</taxon>
        <taxon>Asteroideae</taxon>
        <taxon>Heliantheae alliance</taxon>
        <taxon>Tageteae</taxon>
        <taxon>Tagetes</taxon>
    </lineage>
</organism>